<dbReference type="Pfam" id="PF01426">
    <property type="entry name" value="BAH"/>
    <property type="match status" value="1"/>
</dbReference>
<evidence type="ECO:0000259" key="2">
    <source>
        <dbReference type="PROSITE" id="PS51038"/>
    </source>
</evidence>
<feature type="domain" description="BAH" evidence="2">
    <location>
        <begin position="94"/>
        <end position="223"/>
    </location>
</feature>
<dbReference type="InterPro" id="IPR043151">
    <property type="entry name" value="BAH_sf"/>
</dbReference>
<reference evidence="3" key="1">
    <citation type="submission" date="2021-12" db="EMBL/GenBank/DDBJ databases">
        <title>Prjna785345.</title>
        <authorList>
            <person name="Rujirawat T."/>
            <person name="Krajaejun T."/>
        </authorList>
    </citation>
    <scope>NUCLEOTIDE SEQUENCE</scope>
    <source>
        <strain evidence="3">Pi057C3</strain>
    </source>
</reference>
<dbReference type="AlphaFoldDB" id="A0AAD5LT76"/>
<feature type="compositionally biased region" description="Polar residues" evidence="1">
    <location>
        <begin position="1"/>
        <end position="18"/>
    </location>
</feature>
<dbReference type="GO" id="GO:0003682">
    <property type="term" value="F:chromatin binding"/>
    <property type="evidence" value="ECO:0007669"/>
    <property type="project" value="InterPro"/>
</dbReference>
<proteinExistence type="predicted"/>
<dbReference type="EMBL" id="JAKCXM010000009">
    <property type="protein sequence ID" value="KAJ0408749.1"/>
    <property type="molecule type" value="Genomic_DNA"/>
</dbReference>
<dbReference type="SMART" id="SM00439">
    <property type="entry name" value="BAH"/>
    <property type="match status" value="1"/>
</dbReference>
<feature type="region of interest" description="Disordered" evidence="1">
    <location>
        <begin position="1"/>
        <end position="91"/>
    </location>
</feature>
<dbReference type="Gene3D" id="2.30.30.490">
    <property type="match status" value="1"/>
</dbReference>
<evidence type="ECO:0000313" key="3">
    <source>
        <dbReference type="EMBL" id="KAJ0408749.1"/>
    </source>
</evidence>
<dbReference type="InterPro" id="IPR001025">
    <property type="entry name" value="BAH_dom"/>
</dbReference>
<feature type="compositionally biased region" description="Basic residues" evidence="1">
    <location>
        <begin position="48"/>
        <end position="58"/>
    </location>
</feature>
<gene>
    <name evidence="3" type="ORF">P43SY_001973</name>
</gene>
<organism evidence="3 4">
    <name type="scientific">Pythium insidiosum</name>
    <name type="common">Pythiosis disease agent</name>
    <dbReference type="NCBI Taxonomy" id="114742"/>
    <lineage>
        <taxon>Eukaryota</taxon>
        <taxon>Sar</taxon>
        <taxon>Stramenopiles</taxon>
        <taxon>Oomycota</taxon>
        <taxon>Peronosporomycetes</taxon>
        <taxon>Pythiales</taxon>
        <taxon>Pythiaceae</taxon>
        <taxon>Pythium</taxon>
    </lineage>
</organism>
<dbReference type="PROSITE" id="PS51038">
    <property type="entry name" value="BAH"/>
    <property type="match status" value="1"/>
</dbReference>
<name>A0AAD5LT76_PYTIN</name>
<dbReference type="Proteomes" id="UP001209570">
    <property type="component" value="Unassembled WGS sequence"/>
</dbReference>
<evidence type="ECO:0000313" key="4">
    <source>
        <dbReference type="Proteomes" id="UP001209570"/>
    </source>
</evidence>
<protein>
    <recommendedName>
        <fullName evidence="2">BAH domain-containing protein</fullName>
    </recommendedName>
</protein>
<keyword evidence="4" id="KW-1185">Reference proteome</keyword>
<sequence length="426" mass="47224">MNGVEQTDSPSNEDSATDASTPPRRTRSARSRLILQAESDSESDKGARPRRRGRQRKPKQSEGTTDDTPKPPSNKSKTKNPADGGAVESDGEYIQVTVGDCVLLDSGNDEEHYVALVSSVQVSQNREKATAFTAQWYYKPDDVREEVRATIPGGVLPNEVFLSPHKDKNSVEAVVGLCNVVSPEEYAEISSELERGFRERSQKPYFVCRFKYYPSRSIKKALEPLSDEDIRGGLGPQKPKVGDQYQATLPQLQKKPAAHPAYIPWRRDNSVPASLARQVWSPLVVETQEVIIRQYRELIDSIRFAVGNIVKFYNHENGISGVVRCIVLKHVPSESIQVCTSTGTISTTLKGDLCSPLPDDIALNALYSARFSIAFAVQACSTRITDAQKLEKEAFKQEVLIFAELAAQARARQAMEADAAARKRRK</sequence>
<dbReference type="SUPFAM" id="SSF82061">
    <property type="entry name" value="BAH domain"/>
    <property type="match status" value="1"/>
</dbReference>
<accession>A0AAD5LT76</accession>
<comment type="caution">
    <text evidence="3">The sequence shown here is derived from an EMBL/GenBank/DDBJ whole genome shotgun (WGS) entry which is preliminary data.</text>
</comment>
<dbReference type="PANTHER" id="PTHR46364">
    <property type="entry name" value="OS08G0421900 PROTEIN"/>
    <property type="match status" value="1"/>
</dbReference>
<evidence type="ECO:0000256" key="1">
    <source>
        <dbReference type="SAM" id="MobiDB-lite"/>
    </source>
</evidence>